<dbReference type="EMBL" id="UIVT01000004">
    <property type="protein sequence ID" value="SVP94035.1"/>
    <property type="molecule type" value="Genomic_DNA"/>
</dbReference>
<dbReference type="GO" id="GO:0005840">
    <property type="term" value="C:ribosome"/>
    <property type="evidence" value="ECO:0007669"/>
    <property type="project" value="UniProtKB-KW"/>
</dbReference>
<evidence type="ECO:0000256" key="4">
    <source>
        <dbReference type="PROSITE-ProRule" id="PRU00268"/>
    </source>
</evidence>
<keyword evidence="2 4" id="KW-0689">Ribosomal protein</keyword>
<dbReference type="Gene3D" id="3.30.230.10">
    <property type="match status" value="1"/>
</dbReference>
<dbReference type="GO" id="GO:0006412">
    <property type="term" value="P:translation"/>
    <property type="evidence" value="ECO:0007669"/>
    <property type="project" value="InterPro"/>
</dbReference>
<keyword evidence="3 4" id="KW-0687">Ribonucleoprotein</keyword>
<sequence length="700" mass="82228">MCNWNNLILIRKIHSGYIKRVLESKKGPFHKKYQKIFADQRERINYNLKDLRYEKDTLTRELLIAKNELFGVFNLQEAKLIKDSTTSNDGKLENKCVNEARRIYRILRPDSPSFFENDLLDENPVFTSSCYTLAVYSLLESLIEDVYSFCEYLEIPDLPEKTTKSLTKIFEKLENFFKLNIDGSNSDLWIDNVWSKLHNLLIDDFKSFTSHDMKIWLKNHLNRVSINLKTLGHYDELYNFSEHILYDSIPIPEQILIENKIGFPIEKSHQYLSTLLSLQKYKVYNIEELIKSLESLGLSKWFKMLPNEIETSLFGTTEPIELLENLKWTQQDIELSYLLIETMSRNLEHLLDIETYTPNSILSNITLNLKNNLFVKDENKWLSSENIKEMILKVYNKFDKKDLKEYVDTPLKQMLIDEENYTNKVGAIVLEPGKDKDWKWIMPSVDCIFDKNRNMYIRNKSNLDPLIRLENLKSFILSKKRMRSMTKEGRVYFIRVITAIGDGNGYFGIGIGYGNDVNSAKNAGIENGLKNMYFLDYDPFESLTTPVLGTEYGSRCLIKSRPIGKGVRCNRKFLPLLYLIGLDNVRFKLKGTSSWITRIRSIRKALESIMSRKTICNMLGRRYFEVGSPGDHTIHWPDEWFNPLLKEYLNRINKLKAMRFKFSKRNRIKFNLLLPTDIKNTIPNYNKSILKSQIININKH</sequence>
<dbReference type="PANTHER" id="PTHR48277">
    <property type="entry name" value="MITOCHONDRIAL RIBOSOMAL PROTEIN S5"/>
    <property type="match status" value="1"/>
</dbReference>
<dbReference type="VEuPathDB" id="PiroplasmaDB:TA07125"/>
<feature type="domain" description="S5 DRBM" evidence="7">
    <location>
        <begin position="472"/>
        <end position="535"/>
    </location>
</feature>
<dbReference type="SUPFAM" id="SSF54211">
    <property type="entry name" value="Ribosomal protein S5 domain 2-like"/>
    <property type="match status" value="1"/>
</dbReference>
<dbReference type="PROSITE" id="PS50881">
    <property type="entry name" value="S5_DSRBD"/>
    <property type="match status" value="1"/>
</dbReference>
<dbReference type="Pfam" id="PF03719">
    <property type="entry name" value="Ribosomal_S5_C"/>
    <property type="match status" value="1"/>
</dbReference>
<accession>A0A3B0MW99</accession>
<protein>
    <submittedName>
        <fullName evidence="8">Ribosomal protein S5, N-terminal domain/Ribosomal protein S5, C-terminal domain containing protein, putative</fullName>
    </submittedName>
</protein>
<dbReference type="Gene3D" id="3.30.160.20">
    <property type="match status" value="1"/>
</dbReference>
<feature type="coiled-coil region" evidence="6">
    <location>
        <begin position="41"/>
        <end position="68"/>
    </location>
</feature>
<organism evidence="8">
    <name type="scientific">Theileria annulata</name>
    <dbReference type="NCBI Taxonomy" id="5874"/>
    <lineage>
        <taxon>Eukaryota</taxon>
        <taxon>Sar</taxon>
        <taxon>Alveolata</taxon>
        <taxon>Apicomplexa</taxon>
        <taxon>Aconoidasida</taxon>
        <taxon>Piroplasmida</taxon>
        <taxon>Theileriidae</taxon>
        <taxon>Theileria</taxon>
    </lineage>
</organism>
<evidence type="ECO:0000256" key="3">
    <source>
        <dbReference type="ARBA" id="ARBA00023274"/>
    </source>
</evidence>
<comment type="similarity">
    <text evidence="1 5">Belongs to the universal ribosomal protein uS5 family.</text>
</comment>
<dbReference type="GO" id="GO:0003723">
    <property type="term" value="F:RNA binding"/>
    <property type="evidence" value="ECO:0007669"/>
    <property type="project" value="InterPro"/>
</dbReference>
<dbReference type="InterPro" id="IPR020568">
    <property type="entry name" value="Ribosomal_Su5_D2-typ_SF"/>
</dbReference>
<proteinExistence type="inferred from homology"/>
<dbReference type="InterPro" id="IPR013810">
    <property type="entry name" value="Ribosomal_uS5_N"/>
</dbReference>
<dbReference type="AlphaFoldDB" id="A0A3B0MW99"/>
<dbReference type="InterPro" id="IPR014721">
    <property type="entry name" value="Ribsml_uS5_D2-typ_fold_subgr"/>
</dbReference>
<dbReference type="Pfam" id="PF00333">
    <property type="entry name" value="Ribosomal_S5"/>
    <property type="match status" value="1"/>
</dbReference>
<dbReference type="EMBL" id="UIVS01000004">
    <property type="protein sequence ID" value="SVP94561.1"/>
    <property type="molecule type" value="Genomic_DNA"/>
</dbReference>
<reference evidence="8" key="1">
    <citation type="submission" date="2018-07" db="EMBL/GenBank/DDBJ databases">
        <authorList>
            <person name="Quirk P.G."/>
            <person name="Krulwich T.A."/>
        </authorList>
    </citation>
    <scope>NUCLEOTIDE SEQUENCE</scope>
    <source>
        <strain evidence="8">Anand</strain>
    </source>
</reference>
<evidence type="ECO:0000313" key="8">
    <source>
        <dbReference type="EMBL" id="SVP94035.1"/>
    </source>
</evidence>
<name>A0A3B0MW99_THEAN</name>
<evidence type="ECO:0000256" key="5">
    <source>
        <dbReference type="RuleBase" id="RU003823"/>
    </source>
</evidence>
<dbReference type="GO" id="GO:0003735">
    <property type="term" value="F:structural constituent of ribosome"/>
    <property type="evidence" value="ECO:0007669"/>
    <property type="project" value="UniProtKB-UniRule"/>
</dbReference>
<evidence type="ECO:0000259" key="7">
    <source>
        <dbReference type="PROSITE" id="PS50881"/>
    </source>
</evidence>
<dbReference type="SUPFAM" id="SSF54768">
    <property type="entry name" value="dsRNA-binding domain-like"/>
    <property type="match status" value="1"/>
</dbReference>
<keyword evidence="6" id="KW-0175">Coiled coil</keyword>
<evidence type="ECO:0000256" key="1">
    <source>
        <dbReference type="ARBA" id="ARBA00008945"/>
    </source>
</evidence>
<evidence type="ECO:0000256" key="6">
    <source>
        <dbReference type="SAM" id="Coils"/>
    </source>
</evidence>
<gene>
    <name evidence="8" type="ORF">TAT_000303500</name>
    <name evidence="9" type="ORF">TAV_000303600</name>
</gene>
<dbReference type="PANTHER" id="PTHR48277:SF1">
    <property type="entry name" value="MITOCHONDRIAL RIBOSOMAL PROTEIN S5"/>
    <property type="match status" value="1"/>
</dbReference>
<evidence type="ECO:0000256" key="2">
    <source>
        <dbReference type="ARBA" id="ARBA00022980"/>
    </source>
</evidence>
<dbReference type="GO" id="GO:1990904">
    <property type="term" value="C:ribonucleoprotein complex"/>
    <property type="evidence" value="ECO:0007669"/>
    <property type="project" value="UniProtKB-UniRule"/>
</dbReference>
<evidence type="ECO:0000313" key="9">
    <source>
        <dbReference type="EMBL" id="SVP94561.1"/>
    </source>
</evidence>
<dbReference type="InterPro" id="IPR000851">
    <property type="entry name" value="Ribosomal_uS5"/>
</dbReference>
<dbReference type="InterPro" id="IPR005324">
    <property type="entry name" value="Ribosomal_uS5_C"/>
</dbReference>